<name>A0A011TG60_9HYPH</name>
<dbReference type="EMBL" id="SNZF01000024">
    <property type="protein sequence ID" value="TDR33272.1"/>
    <property type="molecule type" value="Genomic_DNA"/>
</dbReference>
<comment type="caution">
    <text evidence="5">The sequence shown here is derived from an EMBL/GenBank/DDBJ whole genome shotgun (WGS) entry which is preliminary data.</text>
</comment>
<evidence type="ECO:0000313" key="5">
    <source>
        <dbReference type="EMBL" id="EXL02887.1"/>
    </source>
</evidence>
<dbReference type="GO" id="GO:0016757">
    <property type="term" value="F:glycosyltransferase activity"/>
    <property type="evidence" value="ECO:0007669"/>
    <property type="project" value="UniProtKB-KW"/>
</dbReference>
<sequence>MRSSLKKALAASLEGGLRRVYDRFPAAARAAVPRTARDFVRERFTSRTLAAAYDDKLWQGFSTQARADLERLKADAGRPLRERTEACYSLARWHAVEGDFAVALEEMRDRLALDPRLWRTGRQYMLEALFLCRLGRTEEARALIERAGAGLSFDIALQLMKANCHNPAVSGSEDGQAGAATLECINAIYRRFRLPEIARRDEDAPLTLDNIRTEGVRTHFDADNKVTVIVPAYNCADTILTALASLAEQSWRNLEVLVVDDCSTDDTAKTVAAFCAADDRFRLIRQARNGGSYACRNRALEEASGRFVTVHDADDWAHPLRIGMQVRALLRSSGPPYNLSRMARATPSLAFFGTWRPSESLTALNLSSLMIERPAFAKAGNWHEVRVSADQEFVRRLDVIFGADHRKQVVSDCPLAFARTVPTSLTRHGNTHVRTFHHGIRRTYHEVVGAWHMSLAERKAEAPAGVPQSLPVPLAIRSGHAAGERLDVVFIGDFNMSGGTYHSAMAMLRAANAAGLSTGLLHYRRYDLDVAAPLRRQVIDHAAENGVRIVSAGESVDARTVVVTHPPILHHRLDMFPRIAHERLVVVVNQMAERDRSGKDMAYDPATVRRHLVEYFGHEGEWVPISGTVRTLMKADRRYPPPHGDTWTPLVDTGEWCAREPRWRGRERGRPVAGRHGRDHVLKWPGARRDLLDAYCAGRACEVRFLGGAAHARTIAGRWPANWTAGEFGTRDVREFLSDLDFFLHYPHDDYIEEFGRAPMEAMAVGVPVILPPVFRATFGDAALYAEPRDVWAAMDRLWADEKAWMERIEAGRAFVMSNCSLDLFPARLRPEGNAPGRQAHVQGEGR</sequence>
<evidence type="ECO:0000256" key="3">
    <source>
        <dbReference type="ARBA" id="ARBA00022679"/>
    </source>
</evidence>
<accession>A0A011TG60</accession>
<dbReference type="eggNOG" id="COG1215">
    <property type="taxonomic scope" value="Bacteria"/>
</dbReference>
<dbReference type="HOGENOM" id="CLU_017074_0_0_5"/>
<comment type="similarity">
    <text evidence="1">Belongs to the glycosyltransferase 2 family.</text>
</comment>
<dbReference type="InterPro" id="IPR001173">
    <property type="entry name" value="Glyco_trans_2-like"/>
</dbReference>
<evidence type="ECO:0000259" key="4">
    <source>
        <dbReference type="Pfam" id="PF00535"/>
    </source>
</evidence>
<dbReference type="eggNOG" id="COG0438">
    <property type="taxonomic scope" value="Bacteria"/>
</dbReference>
<dbReference type="PANTHER" id="PTHR43685:SF5">
    <property type="entry name" value="GLYCOSYLTRANSFERASE EPSE-RELATED"/>
    <property type="match status" value="1"/>
</dbReference>
<evidence type="ECO:0000313" key="6">
    <source>
        <dbReference type="EMBL" id="TDR33272.1"/>
    </source>
</evidence>
<evidence type="ECO:0000313" key="7">
    <source>
        <dbReference type="Proteomes" id="UP000019849"/>
    </source>
</evidence>
<dbReference type="InterPro" id="IPR050834">
    <property type="entry name" value="Glycosyltransf_2"/>
</dbReference>
<reference evidence="5 7" key="1">
    <citation type="submission" date="2014-02" db="EMBL/GenBank/DDBJ databases">
        <title>Aquamicrobium defluvii Genome sequencing.</title>
        <authorList>
            <person name="Wang X."/>
        </authorList>
    </citation>
    <scope>NUCLEOTIDE SEQUENCE [LARGE SCALE GENOMIC DNA]</scope>
    <source>
        <strain evidence="5 7">W13Z1</strain>
    </source>
</reference>
<evidence type="ECO:0000256" key="2">
    <source>
        <dbReference type="ARBA" id="ARBA00022676"/>
    </source>
</evidence>
<dbReference type="SUPFAM" id="SSF53756">
    <property type="entry name" value="UDP-Glycosyltransferase/glycogen phosphorylase"/>
    <property type="match status" value="1"/>
</dbReference>
<dbReference type="Proteomes" id="UP000019849">
    <property type="component" value="Unassembled WGS sequence"/>
</dbReference>
<keyword evidence="3 6" id="KW-0808">Transferase</keyword>
<dbReference type="AlphaFoldDB" id="A0A011TG60"/>
<dbReference type="CDD" id="cd00761">
    <property type="entry name" value="Glyco_tranf_GTA_type"/>
    <property type="match status" value="1"/>
</dbReference>
<dbReference type="RefSeq" id="WP_035030430.1">
    <property type="nucleotide sequence ID" value="NZ_KK073900.1"/>
</dbReference>
<organism evidence="5 7">
    <name type="scientific">Aquamicrobium defluvii</name>
    <dbReference type="NCBI Taxonomy" id="69279"/>
    <lineage>
        <taxon>Bacteria</taxon>
        <taxon>Pseudomonadati</taxon>
        <taxon>Pseudomonadota</taxon>
        <taxon>Alphaproteobacteria</taxon>
        <taxon>Hyphomicrobiales</taxon>
        <taxon>Phyllobacteriaceae</taxon>
        <taxon>Aquamicrobium</taxon>
    </lineage>
</organism>
<feature type="domain" description="Glycosyltransferase 2-like" evidence="4">
    <location>
        <begin position="227"/>
        <end position="330"/>
    </location>
</feature>
<dbReference type="SUPFAM" id="SSF53448">
    <property type="entry name" value="Nucleotide-diphospho-sugar transferases"/>
    <property type="match status" value="1"/>
</dbReference>
<dbReference type="OrthoDB" id="8549922at2"/>
<evidence type="ECO:0000256" key="1">
    <source>
        <dbReference type="ARBA" id="ARBA00006739"/>
    </source>
</evidence>
<dbReference type="InterPro" id="IPR029044">
    <property type="entry name" value="Nucleotide-diphossugar_trans"/>
</dbReference>
<dbReference type="Gene3D" id="3.40.50.2000">
    <property type="entry name" value="Glycogen Phosphorylase B"/>
    <property type="match status" value="1"/>
</dbReference>
<evidence type="ECO:0000313" key="8">
    <source>
        <dbReference type="Proteomes" id="UP000294958"/>
    </source>
</evidence>
<dbReference type="Gene3D" id="3.90.550.10">
    <property type="entry name" value="Spore Coat Polysaccharide Biosynthesis Protein SpsA, Chain A"/>
    <property type="match status" value="1"/>
</dbReference>
<dbReference type="Proteomes" id="UP000294958">
    <property type="component" value="Unassembled WGS sequence"/>
</dbReference>
<keyword evidence="2" id="KW-0328">Glycosyltransferase</keyword>
<reference evidence="6 8" key="2">
    <citation type="submission" date="2019-03" db="EMBL/GenBank/DDBJ databases">
        <title>Genomic Encyclopedia of Type Strains, Phase IV (KMG-IV): sequencing the most valuable type-strain genomes for metagenomic binning, comparative biology and taxonomic classification.</title>
        <authorList>
            <person name="Goeker M."/>
        </authorList>
    </citation>
    <scope>NUCLEOTIDE SEQUENCE [LARGE SCALE GENOMIC DNA]</scope>
    <source>
        <strain evidence="6 8">DSM 11603</strain>
    </source>
</reference>
<proteinExistence type="inferred from homology"/>
<dbReference type="EMBL" id="JENY01000028">
    <property type="protein sequence ID" value="EXL02887.1"/>
    <property type="molecule type" value="Genomic_DNA"/>
</dbReference>
<dbReference type="PATRIC" id="fig|69279.3.peg.3797"/>
<dbReference type="PANTHER" id="PTHR43685">
    <property type="entry name" value="GLYCOSYLTRANSFERASE"/>
    <property type="match status" value="1"/>
</dbReference>
<gene>
    <name evidence="5" type="ORF">BG36_13515</name>
    <name evidence="6" type="ORF">DES43_12468</name>
</gene>
<dbReference type="Pfam" id="PF00535">
    <property type="entry name" value="Glycos_transf_2"/>
    <property type="match status" value="1"/>
</dbReference>
<protein>
    <submittedName>
        <fullName evidence="6">Glycosyl transferase family 2</fullName>
    </submittedName>
</protein>
<dbReference type="SUPFAM" id="SSF48452">
    <property type="entry name" value="TPR-like"/>
    <property type="match status" value="1"/>
</dbReference>
<dbReference type="InterPro" id="IPR011990">
    <property type="entry name" value="TPR-like_helical_dom_sf"/>
</dbReference>
<keyword evidence="8" id="KW-1185">Reference proteome</keyword>
<dbReference type="STRING" id="69279.BG36_13515"/>